<gene>
    <name evidence="3" type="ORF">AHIS1636_26950</name>
</gene>
<dbReference type="EMBL" id="BRVS01000014">
    <property type="protein sequence ID" value="GLB68253.1"/>
    <property type="molecule type" value="Genomic_DNA"/>
</dbReference>
<comment type="caution">
    <text evidence="3">The sequence shown here is derived from an EMBL/GenBank/DDBJ whole genome shotgun (WGS) entry which is preliminary data.</text>
</comment>
<organism evidence="3 4">
    <name type="scientific">Arthrobacter mangrovi</name>
    <dbReference type="NCBI Taxonomy" id="2966350"/>
    <lineage>
        <taxon>Bacteria</taxon>
        <taxon>Bacillati</taxon>
        <taxon>Actinomycetota</taxon>
        <taxon>Actinomycetes</taxon>
        <taxon>Micrococcales</taxon>
        <taxon>Micrococcaceae</taxon>
        <taxon>Arthrobacter</taxon>
    </lineage>
</organism>
<sequence length="159" mass="16965">MEAGSRGGAGLAGLGRWKLVGVAGPAGPGWRGLVTGSTVPDAVGSIFVGILLGVIAVILIDRDRRFLVGQSVSGRTEQLALEMLLTHEDVERVTYLHLEFVGPDGLYLVAAVDIAGNRREKEVALAQRLVERELESRDLIEETVLTPATSDEPSLRPGR</sequence>
<keyword evidence="1" id="KW-0813">Transport</keyword>
<dbReference type="Proteomes" id="UP001209654">
    <property type="component" value="Unassembled WGS sequence"/>
</dbReference>
<dbReference type="PANTHER" id="PTHR13414:SF9">
    <property type="entry name" value="PROTON-COUPLED ZINC ANTIPORTER SLC30A9, MITOCHONDRIAL"/>
    <property type="match status" value="1"/>
</dbReference>
<feature type="transmembrane region" description="Helical" evidence="2">
    <location>
        <begin position="42"/>
        <end position="60"/>
    </location>
</feature>
<dbReference type="InterPro" id="IPR040177">
    <property type="entry name" value="SLC30A9"/>
</dbReference>
<keyword evidence="2" id="KW-0812">Transmembrane</keyword>
<evidence type="ECO:0000256" key="2">
    <source>
        <dbReference type="SAM" id="Phobius"/>
    </source>
</evidence>
<reference evidence="3 4" key="1">
    <citation type="journal article" date="2023" name="Int. J. Syst. Evol. Microbiol.">
        <title>Arthrobacter mangrovi sp. nov., an actinobacterium isolated from the rhizosphere of a mangrove.</title>
        <authorList>
            <person name="Hamada M."/>
            <person name="Saitou S."/>
            <person name="Enomoto N."/>
            <person name="Nanri K."/>
            <person name="Hidaka K."/>
            <person name="Miura T."/>
            <person name="Tamura T."/>
        </authorList>
    </citation>
    <scope>NUCLEOTIDE SEQUENCE [LARGE SCALE GENOMIC DNA]</scope>
    <source>
        <strain evidence="3 4">NBRC 112813</strain>
    </source>
</reference>
<protein>
    <submittedName>
        <fullName evidence="3">Uncharacterized protein</fullName>
    </submittedName>
</protein>
<dbReference type="PANTHER" id="PTHR13414">
    <property type="entry name" value="HUEL-CATION TRANSPORTER"/>
    <property type="match status" value="1"/>
</dbReference>
<evidence type="ECO:0000313" key="4">
    <source>
        <dbReference type="Proteomes" id="UP001209654"/>
    </source>
</evidence>
<proteinExistence type="predicted"/>
<accession>A0ABQ5MWA3</accession>
<evidence type="ECO:0000256" key="1">
    <source>
        <dbReference type="ARBA" id="ARBA00022448"/>
    </source>
</evidence>
<keyword evidence="2" id="KW-0472">Membrane</keyword>
<keyword evidence="4" id="KW-1185">Reference proteome</keyword>
<evidence type="ECO:0000313" key="3">
    <source>
        <dbReference type="EMBL" id="GLB68253.1"/>
    </source>
</evidence>
<name>A0ABQ5MWA3_9MICC</name>
<keyword evidence="2" id="KW-1133">Transmembrane helix</keyword>